<keyword evidence="2" id="KW-1185">Reference proteome</keyword>
<reference evidence="1 2" key="1">
    <citation type="submission" date="2020-04" db="EMBL/GenBank/DDBJ databases">
        <title>Rhizobium sp. S-51 isolated from soil.</title>
        <authorList>
            <person name="Dahal R.H."/>
        </authorList>
    </citation>
    <scope>NUCLEOTIDE SEQUENCE [LARGE SCALE GENOMIC DNA]</scope>
    <source>
        <strain evidence="1 2">S-51</strain>
    </source>
</reference>
<dbReference type="Proteomes" id="UP000541470">
    <property type="component" value="Unassembled WGS sequence"/>
</dbReference>
<organism evidence="1 2">
    <name type="scientific">Rhizobium terricola</name>
    <dbReference type="NCBI Taxonomy" id="2728849"/>
    <lineage>
        <taxon>Bacteria</taxon>
        <taxon>Pseudomonadati</taxon>
        <taxon>Pseudomonadota</taxon>
        <taxon>Alphaproteobacteria</taxon>
        <taxon>Hyphomicrobiales</taxon>
        <taxon>Rhizobiaceae</taxon>
        <taxon>Rhizobium/Agrobacterium group</taxon>
        <taxon>Rhizobium</taxon>
    </lineage>
</organism>
<gene>
    <name evidence="1" type="ORF">HHL25_03460</name>
</gene>
<dbReference type="RefSeq" id="WP_169587296.1">
    <property type="nucleotide sequence ID" value="NZ_JABBGK010000001.1"/>
</dbReference>
<evidence type="ECO:0008006" key="3">
    <source>
        <dbReference type="Google" id="ProtNLM"/>
    </source>
</evidence>
<dbReference type="EMBL" id="JABBGK010000001">
    <property type="protein sequence ID" value="NML73178.1"/>
    <property type="molecule type" value="Genomic_DNA"/>
</dbReference>
<accession>A0A7Y0ATJ2</accession>
<proteinExistence type="predicted"/>
<dbReference type="AlphaFoldDB" id="A0A7Y0ATJ2"/>
<evidence type="ECO:0000313" key="1">
    <source>
        <dbReference type="EMBL" id="NML73178.1"/>
    </source>
</evidence>
<sequence length="217" mass="23064">MPKIAGFHCEIDNPDAPGTPLVLLHGSGQDETALKDLGGHVSAEAPTVRLRGSIAWEGGFAFFRRKPDRSLDLANLKHQVDKLAVLLENLGSLFTGRLPVLVGYSNGAIAAAALVRHRPELTAGAILLRSLSPDPSSAFPPLPNYPVLILTGAKDNRRAPGDGAVLAAQFHQAGATVEHHVLPCGHEWQANGAEFAIIAAWLQHRPPKRAAAETSRT</sequence>
<comment type="caution">
    <text evidence="1">The sequence shown here is derived from an EMBL/GenBank/DDBJ whole genome shotgun (WGS) entry which is preliminary data.</text>
</comment>
<evidence type="ECO:0000313" key="2">
    <source>
        <dbReference type="Proteomes" id="UP000541470"/>
    </source>
</evidence>
<dbReference type="SUPFAM" id="SSF53474">
    <property type="entry name" value="alpha/beta-Hydrolases"/>
    <property type="match status" value="1"/>
</dbReference>
<dbReference type="InterPro" id="IPR029058">
    <property type="entry name" value="AB_hydrolase_fold"/>
</dbReference>
<name>A0A7Y0ATJ2_9HYPH</name>
<dbReference type="Gene3D" id="3.40.50.1820">
    <property type="entry name" value="alpha/beta hydrolase"/>
    <property type="match status" value="1"/>
</dbReference>
<protein>
    <recommendedName>
        <fullName evidence="3">Esterase</fullName>
    </recommendedName>
</protein>